<feature type="compositionally biased region" description="Basic and acidic residues" evidence="1">
    <location>
        <begin position="218"/>
        <end position="228"/>
    </location>
</feature>
<feature type="region of interest" description="Disordered" evidence="1">
    <location>
        <begin position="218"/>
        <end position="237"/>
    </location>
</feature>
<organism evidence="2 3">
    <name type="scientific">Cymbomonas tetramitiformis</name>
    <dbReference type="NCBI Taxonomy" id="36881"/>
    <lineage>
        <taxon>Eukaryota</taxon>
        <taxon>Viridiplantae</taxon>
        <taxon>Chlorophyta</taxon>
        <taxon>Pyramimonadophyceae</taxon>
        <taxon>Pyramimonadales</taxon>
        <taxon>Pyramimonadaceae</taxon>
        <taxon>Cymbomonas</taxon>
    </lineage>
</organism>
<accession>A0AAE0GP69</accession>
<dbReference type="PANTHER" id="PTHR33835:SF2">
    <property type="entry name" value="LYSINE-TRNA LIGASE"/>
    <property type="match status" value="1"/>
</dbReference>
<evidence type="ECO:0000313" key="3">
    <source>
        <dbReference type="Proteomes" id="UP001190700"/>
    </source>
</evidence>
<name>A0AAE0GP69_9CHLO</name>
<keyword evidence="3" id="KW-1185">Reference proteome</keyword>
<proteinExistence type="predicted"/>
<dbReference type="InterPro" id="IPR025638">
    <property type="entry name" value="DUF4336"/>
</dbReference>
<sequence length="269" mass="29563">MVCSVLQGVSAAQSHPKYATAGQTVQKRVGLCPPLETSLTGLGANTALRRKTSAKFGGKLEQRTRAITCKSAEDGDKAYRSLLPPYRTRETISQNVTRGVWTFEQPMGYFTALIGNPFPAKGLAYLGQKSVSRMTVVRLRDGKLLVYSPLALTEELRQAVAKLGKVAHVVLPCTSPEHWYYAPKFLDAFPDAEVWAAPFLLTSEKGIPIAKDVRTPELERLKSTRDPQDLGETPPPSWRNQFDLALFSGGPLFTEVALFHRSSGDSQEP</sequence>
<comment type="caution">
    <text evidence="2">The sequence shown here is derived from an EMBL/GenBank/DDBJ whole genome shotgun (WGS) entry which is preliminary data.</text>
</comment>
<dbReference type="PANTHER" id="PTHR33835">
    <property type="entry name" value="YALI0C07656P"/>
    <property type="match status" value="1"/>
</dbReference>
<dbReference type="EMBL" id="LGRX02003716">
    <property type="protein sequence ID" value="KAK3281754.1"/>
    <property type="molecule type" value="Genomic_DNA"/>
</dbReference>
<evidence type="ECO:0008006" key="4">
    <source>
        <dbReference type="Google" id="ProtNLM"/>
    </source>
</evidence>
<evidence type="ECO:0000256" key="1">
    <source>
        <dbReference type="SAM" id="MobiDB-lite"/>
    </source>
</evidence>
<evidence type="ECO:0000313" key="2">
    <source>
        <dbReference type="EMBL" id="KAK3281754.1"/>
    </source>
</evidence>
<dbReference type="Proteomes" id="UP001190700">
    <property type="component" value="Unassembled WGS sequence"/>
</dbReference>
<gene>
    <name evidence="2" type="ORF">CYMTET_10477</name>
</gene>
<dbReference type="Pfam" id="PF14234">
    <property type="entry name" value="DUF4336"/>
    <property type="match status" value="1"/>
</dbReference>
<dbReference type="AlphaFoldDB" id="A0AAE0GP69"/>
<protein>
    <recommendedName>
        <fullName evidence="4">DUF4336 domain-containing protein</fullName>
    </recommendedName>
</protein>
<reference evidence="2 3" key="1">
    <citation type="journal article" date="2015" name="Genome Biol. Evol.">
        <title>Comparative Genomics of a Bacterivorous Green Alga Reveals Evolutionary Causalities and Consequences of Phago-Mixotrophic Mode of Nutrition.</title>
        <authorList>
            <person name="Burns J.A."/>
            <person name="Paasch A."/>
            <person name="Narechania A."/>
            <person name="Kim E."/>
        </authorList>
    </citation>
    <scope>NUCLEOTIDE SEQUENCE [LARGE SCALE GENOMIC DNA]</scope>
    <source>
        <strain evidence="2 3">PLY_AMNH</strain>
    </source>
</reference>